<protein>
    <submittedName>
        <fullName evidence="1">Uncharacterized protein</fullName>
    </submittedName>
</protein>
<gene>
    <name evidence="1" type="ORF">AVDCRST_MAG77-3942</name>
</gene>
<dbReference type="AlphaFoldDB" id="A0A6J4JMT5"/>
<dbReference type="EMBL" id="CADCTC010000211">
    <property type="protein sequence ID" value="CAA9282784.1"/>
    <property type="molecule type" value="Genomic_DNA"/>
</dbReference>
<reference evidence="1" key="1">
    <citation type="submission" date="2020-02" db="EMBL/GenBank/DDBJ databases">
        <authorList>
            <person name="Meier V. D."/>
        </authorList>
    </citation>
    <scope>NUCLEOTIDE SEQUENCE</scope>
    <source>
        <strain evidence="1">AVDCRST_MAG77</strain>
    </source>
</reference>
<organism evidence="1">
    <name type="scientific">uncultured Chloroflexota bacterium</name>
    <dbReference type="NCBI Taxonomy" id="166587"/>
    <lineage>
        <taxon>Bacteria</taxon>
        <taxon>Bacillati</taxon>
        <taxon>Chloroflexota</taxon>
        <taxon>environmental samples</taxon>
    </lineage>
</organism>
<proteinExistence type="predicted"/>
<sequence length="55" mass="6105">MAVRRAGGLNWERVSHKVVRLAARTQSPSHGICLDCLERELRELTAARHKPPSSG</sequence>
<name>A0A6J4JMT5_9CHLR</name>
<evidence type="ECO:0000313" key="1">
    <source>
        <dbReference type="EMBL" id="CAA9282784.1"/>
    </source>
</evidence>
<accession>A0A6J4JMT5</accession>